<evidence type="ECO:0000313" key="3">
    <source>
        <dbReference type="Proteomes" id="UP000001072"/>
    </source>
</evidence>
<feature type="region of interest" description="Disordered" evidence="1">
    <location>
        <begin position="241"/>
        <end position="316"/>
    </location>
</feature>
<feature type="region of interest" description="Disordered" evidence="1">
    <location>
        <begin position="160"/>
        <end position="192"/>
    </location>
</feature>
<proteinExistence type="predicted"/>
<dbReference type="InParanoid" id="F4S2R0"/>
<feature type="compositionally biased region" description="Low complexity" evidence="1">
    <location>
        <begin position="279"/>
        <end position="289"/>
    </location>
</feature>
<keyword evidence="3" id="KW-1185">Reference proteome</keyword>
<name>F4S2R0_MELLP</name>
<feature type="compositionally biased region" description="Basic and acidic residues" evidence="1">
    <location>
        <begin position="306"/>
        <end position="316"/>
    </location>
</feature>
<feature type="compositionally biased region" description="Basic and acidic residues" evidence="1">
    <location>
        <begin position="10"/>
        <end position="24"/>
    </location>
</feature>
<organism evidence="3">
    <name type="scientific">Melampsora larici-populina (strain 98AG31 / pathotype 3-4-7)</name>
    <name type="common">Poplar leaf rust fungus</name>
    <dbReference type="NCBI Taxonomy" id="747676"/>
    <lineage>
        <taxon>Eukaryota</taxon>
        <taxon>Fungi</taxon>
        <taxon>Dikarya</taxon>
        <taxon>Basidiomycota</taxon>
        <taxon>Pucciniomycotina</taxon>
        <taxon>Pucciniomycetes</taxon>
        <taxon>Pucciniales</taxon>
        <taxon>Melampsoraceae</taxon>
        <taxon>Melampsora</taxon>
    </lineage>
</organism>
<dbReference type="Proteomes" id="UP000001072">
    <property type="component" value="Unassembled WGS sequence"/>
</dbReference>
<dbReference type="GeneID" id="18924348"/>
<feature type="region of interest" description="Disordered" evidence="1">
    <location>
        <begin position="1"/>
        <end position="95"/>
    </location>
</feature>
<sequence length="316" mass="35544">MFSNDVSNIIEEHERQKGQKEEGSISRGRGKATRGRGRGGRREATSEEEGNQDESDKDQGSDLTDMDDTEEKQMEKEEIKEQEEEEGGDIVEDDTISLGDEAEFVKEDAHVKREHKCYVTELLRLYDTGKVGKFQMLEKAYHGWCERVKSQPRQIEMLNCSSEEDKVDEPDKTKRKAGSQPTEKPAKIGKTMSQGKTLTHWLIDLSAYWDGKMAAFGWDLLSSTDDQITAITGGRMLSHLAPTGKSQSHHQSHHHHHFDGGVFHGSSTGSYVSHDYHDQGLGNNNVSNGNGRGQGRRGQGFMRGNHVQEAEDRGRW</sequence>
<feature type="compositionally biased region" description="Basic residues" evidence="1">
    <location>
        <begin position="28"/>
        <end position="39"/>
    </location>
</feature>
<feature type="compositionally biased region" description="Acidic residues" evidence="1">
    <location>
        <begin position="46"/>
        <end position="56"/>
    </location>
</feature>
<evidence type="ECO:0000313" key="2">
    <source>
        <dbReference type="EMBL" id="EGG01082.1"/>
    </source>
</evidence>
<dbReference type="EMBL" id="GL883141">
    <property type="protein sequence ID" value="EGG01082.1"/>
    <property type="molecule type" value="Genomic_DNA"/>
</dbReference>
<dbReference type="HOGENOM" id="CLU_045282_0_0_1"/>
<protein>
    <submittedName>
        <fullName evidence="2">Uncharacterized protein</fullName>
    </submittedName>
</protein>
<gene>
    <name evidence="2" type="ORF">MELLADRAFT_111312</name>
</gene>
<evidence type="ECO:0000256" key="1">
    <source>
        <dbReference type="SAM" id="MobiDB-lite"/>
    </source>
</evidence>
<dbReference type="KEGG" id="mlr:MELLADRAFT_111312"/>
<dbReference type="RefSeq" id="XP_007415682.1">
    <property type="nucleotide sequence ID" value="XM_007415620.1"/>
</dbReference>
<feature type="compositionally biased region" description="Basic residues" evidence="1">
    <location>
        <begin position="247"/>
        <end position="257"/>
    </location>
</feature>
<accession>F4S2R0</accession>
<dbReference type="VEuPathDB" id="FungiDB:MELLADRAFT_111312"/>
<feature type="compositionally biased region" description="Acidic residues" evidence="1">
    <location>
        <begin position="80"/>
        <end position="95"/>
    </location>
</feature>
<dbReference type="AlphaFoldDB" id="F4S2R0"/>
<reference evidence="3" key="1">
    <citation type="journal article" date="2011" name="Proc. Natl. Acad. Sci. U.S.A.">
        <title>Obligate biotrophy features unraveled by the genomic analysis of rust fungi.</title>
        <authorList>
            <person name="Duplessis S."/>
            <person name="Cuomo C.A."/>
            <person name="Lin Y.-C."/>
            <person name="Aerts A."/>
            <person name="Tisserant E."/>
            <person name="Veneault-Fourrey C."/>
            <person name="Joly D.L."/>
            <person name="Hacquard S."/>
            <person name="Amselem J."/>
            <person name="Cantarel B.L."/>
            <person name="Chiu R."/>
            <person name="Coutinho P.M."/>
            <person name="Feau N."/>
            <person name="Field M."/>
            <person name="Frey P."/>
            <person name="Gelhaye E."/>
            <person name="Goldberg J."/>
            <person name="Grabherr M.G."/>
            <person name="Kodira C.D."/>
            <person name="Kohler A."/>
            <person name="Kuees U."/>
            <person name="Lindquist E.A."/>
            <person name="Lucas S.M."/>
            <person name="Mago R."/>
            <person name="Mauceli E."/>
            <person name="Morin E."/>
            <person name="Murat C."/>
            <person name="Pangilinan J.L."/>
            <person name="Park R."/>
            <person name="Pearson M."/>
            <person name="Quesneville H."/>
            <person name="Rouhier N."/>
            <person name="Sakthikumar S."/>
            <person name="Salamov A.A."/>
            <person name="Schmutz J."/>
            <person name="Selles B."/>
            <person name="Shapiro H."/>
            <person name="Tanguay P."/>
            <person name="Tuskan G.A."/>
            <person name="Henrissat B."/>
            <person name="Van de Peer Y."/>
            <person name="Rouze P."/>
            <person name="Ellis J.G."/>
            <person name="Dodds P.N."/>
            <person name="Schein J.E."/>
            <person name="Zhong S."/>
            <person name="Hamelin R.C."/>
            <person name="Grigoriev I.V."/>
            <person name="Szabo L.J."/>
            <person name="Martin F."/>
        </authorList>
    </citation>
    <scope>NUCLEOTIDE SEQUENCE [LARGE SCALE GENOMIC DNA]</scope>
    <source>
        <strain evidence="3">98AG31 / pathotype 3-4-7</strain>
    </source>
</reference>